<comment type="caution">
    <text evidence="1">The sequence shown here is derived from an EMBL/GenBank/DDBJ whole genome shotgun (WGS) entry which is preliminary data.</text>
</comment>
<organism evidence="1 2">
    <name type="scientific">Virgisporangium aliadipatigenens</name>
    <dbReference type="NCBI Taxonomy" id="741659"/>
    <lineage>
        <taxon>Bacteria</taxon>
        <taxon>Bacillati</taxon>
        <taxon>Actinomycetota</taxon>
        <taxon>Actinomycetes</taxon>
        <taxon>Micromonosporales</taxon>
        <taxon>Micromonosporaceae</taxon>
        <taxon>Virgisporangium</taxon>
    </lineage>
</organism>
<dbReference type="Proteomes" id="UP000619260">
    <property type="component" value="Unassembled WGS sequence"/>
</dbReference>
<name>A0A8J3YM76_9ACTN</name>
<gene>
    <name evidence="1" type="ORF">Val02_37530</name>
</gene>
<dbReference type="EMBL" id="BOPF01000012">
    <property type="protein sequence ID" value="GIJ46867.1"/>
    <property type="molecule type" value="Genomic_DNA"/>
</dbReference>
<proteinExistence type="predicted"/>
<reference evidence="1" key="1">
    <citation type="submission" date="2021-01" db="EMBL/GenBank/DDBJ databases">
        <title>Whole genome shotgun sequence of Virgisporangium aliadipatigenens NBRC 105644.</title>
        <authorList>
            <person name="Komaki H."/>
            <person name="Tamura T."/>
        </authorList>
    </citation>
    <scope>NUCLEOTIDE SEQUENCE</scope>
    <source>
        <strain evidence="1">NBRC 105644</strain>
    </source>
</reference>
<keyword evidence="2" id="KW-1185">Reference proteome</keyword>
<sequence>MSAEMEPHTGRVILLRTDNWFLHLYETPDEMIAQGDVASEDVTFDMFDTEGYRLTPGYAPDWSIKVLYRAAGDPRPEAVCRRLRAWVRHMRSGTRAISDTELLELLRQHLPVVGDDAAEAIRLAVKDLPDLTDVSLSDCYDMLLEHVTFTPGDLGTPYHIWQHLNGKAHK</sequence>
<protein>
    <submittedName>
        <fullName evidence="1">Uncharacterized protein</fullName>
    </submittedName>
</protein>
<dbReference type="AlphaFoldDB" id="A0A8J3YM76"/>
<accession>A0A8J3YM76</accession>
<evidence type="ECO:0000313" key="2">
    <source>
        <dbReference type="Proteomes" id="UP000619260"/>
    </source>
</evidence>
<evidence type="ECO:0000313" key="1">
    <source>
        <dbReference type="EMBL" id="GIJ46867.1"/>
    </source>
</evidence>